<dbReference type="Pfam" id="PF00392">
    <property type="entry name" value="GntR"/>
    <property type="match status" value="1"/>
</dbReference>
<evidence type="ECO:0000259" key="4">
    <source>
        <dbReference type="PROSITE" id="PS50949"/>
    </source>
</evidence>
<evidence type="ECO:0000313" key="6">
    <source>
        <dbReference type="Proteomes" id="UP000095651"/>
    </source>
</evidence>
<keyword evidence="1" id="KW-0805">Transcription regulation</keyword>
<dbReference type="EMBL" id="CYZE01000012">
    <property type="protein sequence ID" value="CUO80865.1"/>
    <property type="molecule type" value="Genomic_DNA"/>
</dbReference>
<keyword evidence="2" id="KW-0238">DNA-binding</keyword>
<dbReference type="GO" id="GO:0003700">
    <property type="term" value="F:DNA-binding transcription factor activity"/>
    <property type="evidence" value="ECO:0007669"/>
    <property type="project" value="InterPro"/>
</dbReference>
<proteinExistence type="predicted"/>
<dbReference type="GO" id="GO:0045892">
    <property type="term" value="P:negative regulation of DNA-templated transcription"/>
    <property type="evidence" value="ECO:0007669"/>
    <property type="project" value="TreeGrafter"/>
</dbReference>
<dbReference type="Gene3D" id="1.10.10.10">
    <property type="entry name" value="Winged helix-like DNA-binding domain superfamily/Winged helix DNA-binding domain"/>
    <property type="match status" value="1"/>
</dbReference>
<dbReference type="SUPFAM" id="SSF64288">
    <property type="entry name" value="Chorismate lyase-like"/>
    <property type="match status" value="1"/>
</dbReference>
<organism evidence="5 6">
    <name type="scientific">Hungatella hathewayi</name>
    <dbReference type="NCBI Taxonomy" id="154046"/>
    <lineage>
        <taxon>Bacteria</taxon>
        <taxon>Bacillati</taxon>
        <taxon>Bacillota</taxon>
        <taxon>Clostridia</taxon>
        <taxon>Lachnospirales</taxon>
        <taxon>Lachnospiraceae</taxon>
        <taxon>Hungatella</taxon>
    </lineage>
</organism>
<dbReference type="FunFam" id="1.10.10.10:FF:000079">
    <property type="entry name" value="GntR family transcriptional regulator"/>
    <property type="match status" value="1"/>
</dbReference>
<dbReference type="InterPro" id="IPR050679">
    <property type="entry name" value="Bact_HTH_transcr_reg"/>
</dbReference>
<dbReference type="PANTHER" id="PTHR44846:SF1">
    <property type="entry name" value="MANNOSYL-D-GLYCERATE TRANSPORT_METABOLISM SYSTEM REPRESSOR MNGR-RELATED"/>
    <property type="match status" value="1"/>
</dbReference>
<evidence type="ECO:0000256" key="1">
    <source>
        <dbReference type="ARBA" id="ARBA00023015"/>
    </source>
</evidence>
<evidence type="ECO:0000256" key="2">
    <source>
        <dbReference type="ARBA" id="ARBA00023125"/>
    </source>
</evidence>
<dbReference type="PANTHER" id="PTHR44846">
    <property type="entry name" value="MANNOSYL-D-GLYCERATE TRANSPORT/METABOLISM SYSTEM REPRESSOR MNGR-RELATED"/>
    <property type="match status" value="1"/>
</dbReference>
<evidence type="ECO:0000313" key="5">
    <source>
        <dbReference type="EMBL" id="CUO80865.1"/>
    </source>
</evidence>
<dbReference type="InterPro" id="IPR000524">
    <property type="entry name" value="Tscrpt_reg_HTH_GntR"/>
</dbReference>
<dbReference type="GO" id="GO:0003677">
    <property type="term" value="F:DNA binding"/>
    <property type="evidence" value="ECO:0007669"/>
    <property type="project" value="UniProtKB-KW"/>
</dbReference>
<dbReference type="CDD" id="cd07377">
    <property type="entry name" value="WHTH_GntR"/>
    <property type="match status" value="1"/>
</dbReference>
<keyword evidence="3" id="KW-0804">Transcription</keyword>
<name>A0A174I725_9FIRM</name>
<dbReference type="Proteomes" id="UP000095651">
    <property type="component" value="Unassembled WGS sequence"/>
</dbReference>
<reference evidence="5 6" key="1">
    <citation type="submission" date="2015-09" db="EMBL/GenBank/DDBJ databases">
        <authorList>
            <consortium name="Pathogen Informatics"/>
        </authorList>
    </citation>
    <scope>NUCLEOTIDE SEQUENCE [LARGE SCALE GENOMIC DNA]</scope>
    <source>
        <strain evidence="5 6">2789STDY5608850</strain>
    </source>
</reference>
<dbReference type="SMART" id="SM00345">
    <property type="entry name" value="HTH_GNTR"/>
    <property type="match status" value="1"/>
</dbReference>
<protein>
    <submittedName>
        <fullName evidence="5">GntR family transcriptional regulator</fullName>
    </submittedName>
</protein>
<dbReference type="RefSeq" id="WP_055657864.1">
    <property type="nucleotide sequence ID" value="NZ_CABIXC010000012.1"/>
</dbReference>
<dbReference type="InterPro" id="IPR011663">
    <property type="entry name" value="UTRA"/>
</dbReference>
<dbReference type="SMART" id="SM00866">
    <property type="entry name" value="UTRA"/>
    <property type="match status" value="1"/>
</dbReference>
<dbReference type="InterPro" id="IPR036388">
    <property type="entry name" value="WH-like_DNA-bd_sf"/>
</dbReference>
<accession>A0A174I725</accession>
<gene>
    <name evidence="5" type="primary">yvoA_6</name>
    <name evidence="5" type="ORF">ERS852407_04022</name>
</gene>
<dbReference type="Gene3D" id="3.40.1410.10">
    <property type="entry name" value="Chorismate lyase-like"/>
    <property type="match status" value="1"/>
</dbReference>
<evidence type="ECO:0000256" key="3">
    <source>
        <dbReference type="ARBA" id="ARBA00023163"/>
    </source>
</evidence>
<dbReference type="InterPro" id="IPR028978">
    <property type="entry name" value="Chorismate_lyase_/UTRA_dom_sf"/>
</dbReference>
<dbReference type="SUPFAM" id="SSF46785">
    <property type="entry name" value="Winged helix' DNA-binding domain"/>
    <property type="match status" value="1"/>
</dbReference>
<dbReference type="PROSITE" id="PS50949">
    <property type="entry name" value="HTH_GNTR"/>
    <property type="match status" value="1"/>
</dbReference>
<dbReference type="Pfam" id="PF07702">
    <property type="entry name" value="UTRA"/>
    <property type="match status" value="1"/>
</dbReference>
<dbReference type="InterPro" id="IPR036390">
    <property type="entry name" value="WH_DNA-bd_sf"/>
</dbReference>
<sequence>MEQSIRLDKDSKVPIHQQLYSYIKERIAEGFYKENEIIPSEKEMQEMFEVSRITVRRAISDLEHDGYLIKRKGRGTIVCPQKKERDMSVFNSFSGDAKVKGDKPGSIILHCKEVEASVKIAEMLQVETGEKVYFLKRLRLLNGRIIALNETYVSGRLGFALRGEDFDSTTSLYEYLEQHGIVLGSADETVEAKMATSEIRRELFLEESKPLVYKERVTYDMNGRPVEFSENSYLSDSYKYYIHITNVRGGGNTGEKV</sequence>
<dbReference type="PRINTS" id="PR00035">
    <property type="entry name" value="HTHGNTR"/>
</dbReference>
<feature type="domain" description="HTH gntR-type" evidence="4">
    <location>
        <begin position="13"/>
        <end position="81"/>
    </location>
</feature>
<dbReference type="AlphaFoldDB" id="A0A174I725"/>